<evidence type="ECO:0000313" key="7">
    <source>
        <dbReference type="EMBL" id="RYQ96942.1"/>
    </source>
</evidence>
<dbReference type="AlphaFoldDB" id="A0A444Y4P2"/>
<keyword evidence="1" id="KW-0479">Metal-binding</keyword>
<feature type="region of interest" description="Disordered" evidence="5">
    <location>
        <begin position="25"/>
        <end position="46"/>
    </location>
</feature>
<proteinExistence type="predicted"/>
<accession>A0A444Y4P2</accession>
<dbReference type="InterPro" id="IPR000315">
    <property type="entry name" value="Znf_B-box"/>
</dbReference>
<organism evidence="7 8">
    <name type="scientific">Arachis hypogaea</name>
    <name type="common">Peanut</name>
    <dbReference type="NCBI Taxonomy" id="3818"/>
    <lineage>
        <taxon>Eukaryota</taxon>
        <taxon>Viridiplantae</taxon>
        <taxon>Streptophyta</taxon>
        <taxon>Embryophyta</taxon>
        <taxon>Tracheophyta</taxon>
        <taxon>Spermatophyta</taxon>
        <taxon>Magnoliopsida</taxon>
        <taxon>eudicotyledons</taxon>
        <taxon>Gunneridae</taxon>
        <taxon>Pentapetalae</taxon>
        <taxon>rosids</taxon>
        <taxon>fabids</taxon>
        <taxon>Fabales</taxon>
        <taxon>Fabaceae</taxon>
        <taxon>Papilionoideae</taxon>
        <taxon>50 kb inversion clade</taxon>
        <taxon>dalbergioids sensu lato</taxon>
        <taxon>Dalbergieae</taxon>
        <taxon>Pterocarpus clade</taxon>
        <taxon>Arachis</taxon>
    </lineage>
</organism>
<evidence type="ECO:0000256" key="3">
    <source>
        <dbReference type="ARBA" id="ARBA00022833"/>
    </source>
</evidence>
<dbReference type="SMART" id="SM00336">
    <property type="entry name" value="BBOX"/>
    <property type="match status" value="1"/>
</dbReference>
<comment type="caution">
    <text evidence="7">The sequence shown here is derived from an EMBL/GenBank/DDBJ whole genome shotgun (WGS) entry which is preliminary data.</text>
</comment>
<dbReference type="PROSITE" id="PS50119">
    <property type="entry name" value="ZF_BBOX"/>
    <property type="match status" value="1"/>
</dbReference>
<evidence type="ECO:0000256" key="1">
    <source>
        <dbReference type="ARBA" id="ARBA00022723"/>
    </source>
</evidence>
<evidence type="ECO:0000256" key="5">
    <source>
        <dbReference type="SAM" id="MobiDB-lite"/>
    </source>
</evidence>
<dbReference type="PANTHER" id="PTHR31717:SF45">
    <property type="entry name" value="ZINC FINGER PROTEIN CONSTANS-LIKE 14-RELATED"/>
    <property type="match status" value="1"/>
</dbReference>
<keyword evidence="3" id="KW-0862">Zinc</keyword>
<dbReference type="STRING" id="3818.A0A444Y4P2"/>
<dbReference type="GO" id="GO:0008270">
    <property type="term" value="F:zinc ion binding"/>
    <property type="evidence" value="ECO:0007669"/>
    <property type="project" value="UniProtKB-KW"/>
</dbReference>
<protein>
    <recommendedName>
        <fullName evidence="6">B box-type domain-containing protein</fullName>
    </recommendedName>
</protein>
<dbReference type="Proteomes" id="UP000289738">
    <property type="component" value="Chromosome B08"/>
</dbReference>
<gene>
    <name evidence="7" type="ORF">Ahy_B08g092887</name>
</gene>
<feature type="compositionally biased region" description="Basic and acidic residues" evidence="5">
    <location>
        <begin position="25"/>
        <end position="43"/>
    </location>
</feature>
<name>A0A444Y4P2_ARAHY</name>
<keyword evidence="8" id="KW-1185">Reference proteome</keyword>
<evidence type="ECO:0000313" key="8">
    <source>
        <dbReference type="Proteomes" id="UP000289738"/>
    </source>
</evidence>
<sequence length="246" mass="28010">MGCFMRMLAQVFDLSCKESRNRGRERRKGIWDRGRVPGKEPPPHHRRAAQDCVQLAAVRAPVCLHHRAVVAAKLPHIRCRLRWACVATVALAVKARRRRRRLCRNRRCRCQLPSPSWLIMDERGQSCLCRRRTLFRGASGRYRSCCWVSLGLRLIRSAVIGTKRVLAKNQPNTSRTIRAPLLLLAKIKHLISQNAESNIVMMLLPCDYCDSKTAVLFCRPDSAKLCISCDQHVHSANALSLKHVCS</sequence>
<dbReference type="InterPro" id="IPR049808">
    <property type="entry name" value="CONSTANS-like_Bbox1"/>
</dbReference>
<reference evidence="7 8" key="1">
    <citation type="submission" date="2019-01" db="EMBL/GenBank/DDBJ databases">
        <title>Sequencing of cultivated peanut Arachis hypogaea provides insights into genome evolution and oil improvement.</title>
        <authorList>
            <person name="Chen X."/>
        </authorList>
    </citation>
    <scope>NUCLEOTIDE SEQUENCE [LARGE SCALE GENOMIC DNA]</scope>
    <source>
        <strain evidence="8">cv. Fuhuasheng</strain>
        <tissue evidence="7">Leaves</tissue>
    </source>
</reference>
<keyword evidence="2 4" id="KW-0863">Zinc-finger</keyword>
<dbReference type="EMBL" id="SDMP01000018">
    <property type="protein sequence ID" value="RYQ96942.1"/>
    <property type="molecule type" value="Genomic_DNA"/>
</dbReference>
<evidence type="ECO:0000256" key="4">
    <source>
        <dbReference type="PROSITE-ProRule" id="PRU00024"/>
    </source>
</evidence>
<evidence type="ECO:0000259" key="6">
    <source>
        <dbReference type="PROSITE" id="PS50119"/>
    </source>
</evidence>
<feature type="domain" description="B box-type" evidence="6">
    <location>
        <begin position="206"/>
        <end position="246"/>
    </location>
</feature>
<evidence type="ECO:0000256" key="2">
    <source>
        <dbReference type="ARBA" id="ARBA00022771"/>
    </source>
</evidence>
<dbReference type="PANTHER" id="PTHR31717">
    <property type="entry name" value="ZINC FINGER PROTEIN CONSTANS-LIKE 10"/>
    <property type="match status" value="1"/>
</dbReference>
<dbReference type="CDD" id="cd19821">
    <property type="entry name" value="Bbox1_BBX-like"/>
    <property type="match status" value="1"/>
</dbReference>